<keyword evidence="1" id="KW-0812">Transmembrane</keyword>
<evidence type="ECO:0000313" key="2">
    <source>
        <dbReference type="EMBL" id="MEI4552035.1"/>
    </source>
</evidence>
<protein>
    <submittedName>
        <fullName evidence="2">Uncharacterized protein</fullName>
    </submittedName>
</protein>
<comment type="caution">
    <text evidence="2">The sequence shown here is derived from an EMBL/GenBank/DDBJ whole genome shotgun (WGS) entry which is preliminary data.</text>
</comment>
<dbReference type="EMBL" id="JBAWKS010000002">
    <property type="protein sequence ID" value="MEI4552035.1"/>
    <property type="molecule type" value="Genomic_DNA"/>
</dbReference>
<name>A0ABU8EYH9_9GAMM</name>
<dbReference type="SUPFAM" id="SSF56219">
    <property type="entry name" value="DNase I-like"/>
    <property type="match status" value="1"/>
</dbReference>
<proteinExistence type="predicted"/>
<evidence type="ECO:0000256" key="1">
    <source>
        <dbReference type="SAM" id="Phobius"/>
    </source>
</evidence>
<sequence>MRTLILLALFVVFLGQLTPRFEIIKSIYQIDLIASLQTQFAMLSIALSLLLGFWNRTVMVIFLLVSGLLIAANFNAYLNSTLFISKTEELVNQREGDAIKVLQYTFDDSLDLALSPIYQEITQQNAGLIILFNVNELHIDQLKTLSEGRFNYGIRKKESLPSNIAIISKYPISKKQKTSFLDERGDLVSLGIVFNKQTLDVFAMHPPRPTTEVNWRRRNLMLNTLEARLNNADNTSPYSLVVTELYTTVWSKYFPNLTNLRSCAYTMGLYGTWYAKPWLKSLGGLGAINTSHCFFSYRLKTNNLETHQVAHSDNNIVTYSVIIPTT</sequence>
<reference evidence="2 3" key="1">
    <citation type="submission" date="2023-12" db="EMBL/GenBank/DDBJ databases">
        <title>Friends and Foes: Symbiotic and Algicidal bacterial influence on Karenia brevis blooms.</title>
        <authorList>
            <person name="Fei C."/>
            <person name="Mohamed A.R."/>
            <person name="Booker A."/>
            <person name="Arshad M."/>
            <person name="Klass S."/>
            <person name="Ahn S."/>
            <person name="Gilbert P.M."/>
            <person name="Heil C.A."/>
            <person name="Martinez J.M."/>
            <person name="Amin S.A."/>
        </authorList>
    </citation>
    <scope>NUCLEOTIDE SEQUENCE [LARGE SCALE GENOMIC DNA]</scope>
    <source>
        <strain evidence="2 3">CE15</strain>
    </source>
</reference>
<keyword evidence="3" id="KW-1185">Reference proteome</keyword>
<gene>
    <name evidence="2" type="ORF">WAE96_20325</name>
</gene>
<feature type="transmembrane region" description="Helical" evidence="1">
    <location>
        <begin position="58"/>
        <end position="78"/>
    </location>
</feature>
<dbReference type="RefSeq" id="WP_336436902.1">
    <property type="nucleotide sequence ID" value="NZ_JBAWKS010000002.1"/>
</dbReference>
<evidence type="ECO:0000313" key="3">
    <source>
        <dbReference type="Proteomes" id="UP001382455"/>
    </source>
</evidence>
<organism evidence="2 3">
    <name type="scientific">Pseudoalteromonas spongiae</name>
    <dbReference type="NCBI Taxonomy" id="298657"/>
    <lineage>
        <taxon>Bacteria</taxon>
        <taxon>Pseudomonadati</taxon>
        <taxon>Pseudomonadota</taxon>
        <taxon>Gammaproteobacteria</taxon>
        <taxon>Alteromonadales</taxon>
        <taxon>Pseudoalteromonadaceae</taxon>
        <taxon>Pseudoalteromonas</taxon>
    </lineage>
</organism>
<dbReference type="InterPro" id="IPR036691">
    <property type="entry name" value="Endo/exonu/phosph_ase_sf"/>
</dbReference>
<keyword evidence="1" id="KW-0472">Membrane</keyword>
<dbReference type="Proteomes" id="UP001382455">
    <property type="component" value="Unassembled WGS sequence"/>
</dbReference>
<accession>A0ABU8EYH9</accession>
<feature type="transmembrane region" description="Helical" evidence="1">
    <location>
        <begin position="30"/>
        <end position="51"/>
    </location>
</feature>
<keyword evidence="1" id="KW-1133">Transmembrane helix</keyword>